<gene>
    <name evidence="1" type="ORF">F7O44_24085</name>
</gene>
<comment type="caution">
    <text evidence="1">The sequence shown here is derived from an EMBL/GenBank/DDBJ whole genome shotgun (WGS) entry which is preliminary data.</text>
</comment>
<evidence type="ECO:0000313" key="2">
    <source>
        <dbReference type="Proteomes" id="UP000460435"/>
    </source>
</evidence>
<dbReference type="Proteomes" id="UP000460435">
    <property type="component" value="Unassembled WGS sequence"/>
</dbReference>
<protein>
    <submittedName>
        <fullName evidence="1">Uncharacterized protein</fullName>
    </submittedName>
</protein>
<accession>A0A7K3MAU1</accession>
<keyword evidence="2" id="KW-1185">Reference proteome</keyword>
<reference evidence="1 2" key="1">
    <citation type="submission" date="2019-11" db="EMBL/GenBank/DDBJ databases">
        <authorList>
            <person name="Li X.-J."/>
            <person name="Feng X.-M."/>
        </authorList>
    </citation>
    <scope>NUCLEOTIDE SEQUENCE [LARGE SCALE GENOMIC DNA]</scope>
    <source>
        <strain evidence="1 2">XMNu-373</strain>
    </source>
</reference>
<dbReference type="EMBL" id="WLZY01000010">
    <property type="protein sequence ID" value="NDL60157.1"/>
    <property type="molecule type" value="Genomic_DNA"/>
</dbReference>
<evidence type="ECO:0000313" key="1">
    <source>
        <dbReference type="EMBL" id="NDL60157.1"/>
    </source>
</evidence>
<proteinExistence type="predicted"/>
<dbReference type="RefSeq" id="WP_162452862.1">
    <property type="nucleotide sequence ID" value="NZ_WLZY01000010.1"/>
</dbReference>
<dbReference type="AlphaFoldDB" id="A0A7K3MAU1"/>
<sequence length="114" mass="12759">MQNLCYGCLGEHTRWRGPKYGWLCLRCFSETTQPAVQVANAGDDAGEKPPGPRNLPVVTCTEKDKTWTLHILDPESEEVTERHSLGTDLDPEQAVDEAKWLLSKKNWSGAPYTS</sequence>
<organism evidence="1 2">
    <name type="scientific">Phytoactinopolyspora mesophila</name>
    <dbReference type="NCBI Taxonomy" id="2650750"/>
    <lineage>
        <taxon>Bacteria</taxon>
        <taxon>Bacillati</taxon>
        <taxon>Actinomycetota</taxon>
        <taxon>Actinomycetes</taxon>
        <taxon>Jiangellales</taxon>
        <taxon>Jiangellaceae</taxon>
        <taxon>Phytoactinopolyspora</taxon>
    </lineage>
</organism>
<name>A0A7K3MAU1_9ACTN</name>